<dbReference type="KEGG" id="csn:Cyast_2144"/>
<dbReference type="BioCyc" id="CSTA292563:G1353-2149-MONOMER"/>
<dbReference type="EMBL" id="CP003940">
    <property type="protein sequence ID" value="AFZ48094.1"/>
    <property type="molecule type" value="Genomic_DNA"/>
</dbReference>
<sequence>MEYLEILASATQGGNKKPPSELLHQALLNAEKENRQQKIKYNFAQLWGDWRLTFITGTKSSQQKMGGLLGKGFYLPPLAKITISYLPENNSSLQGRVINKVSVGLITFIVSGPIKYIEKKNILAFDFNHLSMAILGTQVYQQDIRNGVKSEPDFYNNNISKQAFFSYFLVTEKFIAARGRGGGLALWKKINK</sequence>
<dbReference type="PANTHER" id="PTHR35690">
    <property type="entry name" value="OS01G0363500 PROTEIN"/>
    <property type="match status" value="1"/>
</dbReference>
<proteinExistence type="predicted"/>
<name>K9YMJ1_CYASC</name>
<organism evidence="1 2">
    <name type="scientific">Cyanobacterium stanieri (strain ATCC 29140 / PCC 7202)</name>
    <dbReference type="NCBI Taxonomy" id="292563"/>
    <lineage>
        <taxon>Bacteria</taxon>
        <taxon>Bacillati</taxon>
        <taxon>Cyanobacteriota</taxon>
        <taxon>Cyanophyceae</taxon>
        <taxon>Oscillatoriophycideae</taxon>
        <taxon>Chroococcales</taxon>
        <taxon>Geminocystaceae</taxon>
        <taxon>Cyanobacterium</taxon>
    </lineage>
</organism>
<dbReference type="AlphaFoldDB" id="K9YMJ1"/>
<protein>
    <recommendedName>
        <fullName evidence="3">Plastid lipid-associated protein/fibrillin conserved domain-containing protein</fullName>
    </recommendedName>
</protein>
<evidence type="ECO:0008006" key="3">
    <source>
        <dbReference type="Google" id="ProtNLM"/>
    </source>
</evidence>
<dbReference type="PATRIC" id="fig|292563.3.peg.2238"/>
<dbReference type="Proteomes" id="UP000010483">
    <property type="component" value="Chromosome"/>
</dbReference>
<accession>K9YMJ1</accession>
<evidence type="ECO:0000313" key="2">
    <source>
        <dbReference type="Proteomes" id="UP000010483"/>
    </source>
</evidence>
<reference evidence="2" key="1">
    <citation type="journal article" date="2013" name="Proc. Natl. Acad. Sci. U.S.A.">
        <title>Improving the coverage of the cyanobacterial phylum using diversity-driven genome sequencing.</title>
        <authorList>
            <person name="Shih P.M."/>
            <person name="Wu D."/>
            <person name="Latifi A."/>
            <person name="Axen S.D."/>
            <person name="Fewer D.P."/>
            <person name="Talla E."/>
            <person name="Calteau A."/>
            <person name="Cai F."/>
            <person name="Tandeau de Marsac N."/>
            <person name="Rippka R."/>
            <person name="Herdman M."/>
            <person name="Sivonen K."/>
            <person name="Coursin T."/>
            <person name="Laurent T."/>
            <person name="Goodwin L."/>
            <person name="Nolan M."/>
            <person name="Davenport K.W."/>
            <person name="Han C.S."/>
            <person name="Rubin E.M."/>
            <person name="Eisen J.A."/>
            <person name="Woyke T."/>
            <person name="Gugger M."/>
            <person name="Kerfeld C.A."/>
        </authorList>
    </citation>
    <scope>NUCLEOTIDE SEQUENCE [LARGE SCALE GENOMIC DNA]</scope>
    <source>
        <strain evidence="2">ATCC 29140 / PCC 7202</strain>
    </source>
</reference>
<dbReference type="eggNOG" id="ENOG502ZBZY">
    <property type="taxonomic scope" value="Bacteria"/>
</dbReference>
<dbReference type="HOGENOM" id="CLU_1420172_0_0_3"/>
<dbReference type="STRING" id="292563.Cyast_2144"/>
<dbReference type="PANTHER" id="PTHR35690:SF1">
    <property type="entry name" value="OS01G0363500 PROTEIN"/>
    <property type="match status" value="1"/>
</dbReference>
<gene>
    <name evidence="1" type="ordered locus">Cyast_2144</name>
</gene>
<evidence type="ECO:0000313" key="1">
    <source>
        <dbReference type="EMBL" id="AFZ48094.1"/>
    </source>
</evidence>
<keyword evidence="2" id="KW-1185">Reference proteome</keyword>